<dbReference type="Proteomes" id="UP000092993">
    <property type="component" value="Unassembled WGS sequence"/>
</dbReference>
<dbReference type="AlphaFoldDB" id="A0A1C7MRR0"/>
<accession>A0A1C7MRR0</accession>
<dbReference type="STRING" id="5627.A0A1C7MRR0"/>
<feature type="compositionally biased region" description="Low complexity" evidence="1">
    <location>
        <begin position="339"/>
        <end position="348"/>
    </location>
</feature>
<sequence length="547" mass="61063">MEPTALQLADACLSRLQVDGEHDISSEELQSIKNRLLSSIRIINGTFNSRSAINRLHPEILYHIFQYVPAIRVRLSVSVWTCDSIMATDELIPLTQVCHRWREIALAHSLLWTGISDDSNAASIFLKRSGNSPLKLYLKRPDSRFSDELLAQHGPRVRELFVKPSPTSSWRSANISSILDFPAPELEDLSISFDRIFVSSSRGPAPDVAFPTIFCGVTPKLRFLALHYVQWLPINQFASLTPLSGLQASERRNKSVAYPRSPSSLPCTTGPGAQRSVVRLVNWSTSRIRLLSHAVPSAQPDAREDGSGTNGLASVTNHHLSGDGYHTLQSGPKKSVEAGPSPSSSYGSRGHTDEGSYNVESGHALFGRRRVVFWRTHRVFAHLLVVAAHRAYSRYYRALGHNDTPINSGILRTLLEVYPSLKTLVLFPNPNDREPFNVLHGRSTSSDDGVNTLRVLCPNLTTLHLCLGACPLSRNLDVILTNRANYGHPVQRLIVEYEPDSGLQQPSWIRTISGVEEVEFRAVERFPEMEVPETCKRKVHCHWPGRW</sequence>
<evidence type="ECO:0000313" key="2">
    <source>
        <dbReference type="EMBL" id="OBZ79096.1"/>
    </source>
</evidence>
<keyword evidence="3" id="KW-1185">Reference proteome</keyword>
<organism evidence="2 3">
    <name type="scientific">Grifola frondosa</name>
    <name type="common">Maitake</name>
    <name type="synonym">Polyporus frondosus</name>
    <dbReference type="NCBI Taxonomy" id="5627"/>
    <lineage>
        <taxon>Eukaryota</taxon>
        <taxon>Fungi</taxon>
        <taxon>Dikarya</taxon>
        <taxon>Basidiomycota</taxon>
        <taxon>Agaricomycotina</taxon>
        <taxon>Agaricomycetes</taxon>
        <taxon>Polyporales</taxon>
        <taxon>Grifolaceae</taxon>
        <taxon>Grifola</taxon>
    </lineage>
</organism>
<gene>
    <name evidence="2" type="ORF">A0H81_00281</name>
</gene>
<comment type="caution">
    <text evidence="2">The sequence shown here is derived from an EMBL/GenBank/DDBJ whole genome shotgun (WGS) entry which is preliminary data.</text>
</comment>
<dbReference type="Gene3D" id="1.20.1280.50">
    <property type="match status" value="1"/>
</dbReference>
<reference evidence="2 3" key="1">
    <citation type="submission" date="2016-03" db="EMBL/GenBank/DDBJ databases">
        <title>Whole genome sequencing of Grifola frondosa 9006-11.</title>
        <authorList>
            <person name="Min B."/>
            <person name="Park H."/>
            <person name="Kim J.-G."/>
            <person name="Cho H."/>
            <person name="Oh Y.-L."/>
            <person name="Kong W.-S."/>
            <person name="Choi I.-G."/>
        </authorList>
    </citation>
    <scope>NUCLEOTIDE SEQUENCE [LARGE SCALE GENOMIC DNA]</scope>
    <source>
        <strain evidence="2 3">9006-11</strain>
    </source>
</reference>
<name>A0A1C7MRR0_GRIFR</name>
<proteinExistence type="predicted"/>
<feature type="compositionally biased region" description="Polar residues" evidence="1">
    <location>
        <begin position="310"/>
        <end position="319"/>
    </location>
</feature>
<dbReference type="OrthoDB" id="3193283at2759"/>
<evidence type="ECO:0000313" key="3">
    <source>
        <dbReference type="Proteomes" id="UP000092993"/>
    </source>
</evidence>
<protein>
    <submittedName>
        <fullName evidence="2">Uncharacterized protein</fullName>
    </submittedName>
</protein>
<dbReference type="EMBL" id="LUGG01000001">
    <property type="protein sequence ID" value="OBZ79096.1"/>
    <property type="molecule type" value="Genomic_DNA"/>
</dbReference>
<evidence type="ECO:0000256" key="1">
    <source>
        <dbReference type="SAM" id="MobiDB-lite"/>
    </source>
</evidence>
<feature type="region of interest" description="Disordered" evidence="1">
    <location>
        <begin position="294"/>
        <end position="354"/>
    </location>
</feature>